<evidence type="ECO:0000256" key="1">
    <source>
        <dbReference type="SAM" id="Phobius"/>
    </source>
</evidence>
<dbReference type="EMBL" id="AMZH03005657">
    <property type="protein sequence ID" value="RRT65867.1"/>
    <property type="molecule type" value="Genomic_DNA"/>
</dbReference>
<evidence type="ECO:0000313" key="3">
    <source>
        <dbReference type="Proteomes" id="UP000287651"/>
    </source>
</evidence>
<keyword evidence="1" id="KW-1133">Transmembrane helix</keyword>
<dbReference type="AlphaFoldDB" id="A0A426ZPE8"/>
<feature type="transmembrane region" description="Helical" evidence="1">
    <location>
        <begin position="58"/>
        <end position="77"/>
    </location>
</feature>
<accession>A0A426ZPE8</accession>
<proteinExistence type="predicted"/>
<name>A0A426ZPE8_ENSVE</name>
<comment type="caution">
    <text evidence="2">The sequence shown here is derived from an EMBL/GenBank/DDBJ whole genome shotgun (WGS) entry which is preliminary data.</text>
</comment>
<keyword evidence="1" id="KW-0812">Transmembrane</keyword>
<keyword evidence="1" id="KW-0472">Membrane</keyword>
<organism evidence="2 3">
    <name type="scientific">Ensete ventricosum</name>
    <name type="common">Abyssinian banana</name>
    <name type="synonym">Musa ensete</name>
    <dbReference type="NCBI Taxonomy" id="4639"/>
    <lineage>
        <taxon>Eukaryota</taxon>
        <taxon>Viridiplantae</taxon>
        <taxon>Streptophyta</taxon>
        <taxon>Embryophyta</taxon>
        <taxon>Tracheophyta</taxon>
        <taxon>Spermatophyta</taxon>
        <taxon>Magnoliopsida</taxon>
        <taxon>Liliopsida</taxon>
        <taxon>Zingiberales</taxon>
        <taxon>Musaceae</taxon>
        <taxon>Ensete</taxon>
    </lineage>
</organism>
<gene>
    <name evidence="2" type="ORF">B296_00017214</name>
</gene>
<dbReference type="Proteomes" id="UP000287651">
    <property type="component" value="Unassembled WGS sequence"/>
</dbReference>
<sequence length="111" mass="12349">MALWWPAAATGAHFGCRASKETMRPPPPSPSPAAKLLKFPPRIGPLFWPWEKVASPPFSLLLFCSIAWTHCLFFCVVGRNIGDNIVIATKFAAYPWRLTPGQFVKACKYSL</sequence>
<protein>
    <submittedName>
        <fullName evidence="2">Uncharacterized protein</fullName>
    </submittedName>
</protein>
<evidence type="ECO:0000313" key="2">
    <source>
        <dbReference type="EMBL" id="RRT65867.1"/>
    </source>
</evidence>
<reference evidence="2 3" key="1">
    <citation type="journal article" date="2014" name="Agronomy (Basel)">
        <title>A Draft Genome Sequence for Ensete ventricosum, the Drought-Tolerant Tree Against Hunger.</title>
        <authorList>
            <person name="Harrison J."/>
            <person name="Moore K.A."/>
            <person name="Paszkiewicz K."/>
            <person name="Jones T."/>
            <person name="Grant M."/>
            <person name="Ambacheew D."/>
            <person name="Muzemil S."/>
            <person name="Studholme D.J."/>
        </authorList>
    </citation>
    <scope>NUCLEOTIDE SEQUENCE [LARGE SCALE GENOMIC DNA]</scope>
</reference>